<dbReference type="AlphaFoldDB" id="A0A5D4TX68"/>
<proteinExistence type="inferred from homology"/>
<dbReference type="GO" id="GO:0005886">
    <property type="term" value="C:plasma membrane"/>
    <property type="evidence" value="ECO:0007669"/>
    <property type="project" value="UniProtKB-SubCell"/>
</dbReference>
<keyword evidence="4 7" id="KW-0812">Transmembrane</keyword>
<evidence type="ECO:0000256" key="4">
    <source>
        <dbReference type="ARBA" id="ARBA00022692"/>
    </source>
</evidence>
<keyword evidence="5 7" id="KW-1133">Transmembrane helix</keyword>
<feature type="transmembrane region" description="Helical" evidence="7">
    <location>
        <begin position="233"/>
        <end position="253"/>
    </location>
</feature>
<dbReference type="InterPro" id="IPR018383">
    <property type="entry name" value="UPF0324_pro"/>
</dbReference>
<feature type="transmembrane region" description="Helical" evidence="7">
    <location>
        <begin position="265"/>
        <end position="282"/>
    </location>
</feature>
<feature type="transmembrane region" description="Helical" evidence="7">
    <location>
        <begin position="294"/>
        <end position="311"/>
    </location>
</feature>
<feature type="transmembrane region" description="Helical" evidence="7">
    <location>
        <begin position="138"/>
        <end position="157"/>
    </location>
</feature>
<evidence type="ECO:0000256" key="2">
    <source>
        <dbReference type="ARBA" id="ARBA00007977"/>
    </source>
</evidence>
<comment type="similarity">
    <text evidence="2">Belongs to the UPF0324 family.</text>
</comment>
<feature type="transmembrane region" description="Helical" evidence="7">
    <location>
        <begin position="109"/>
        <end position="132"/>
    </location>
</feature>
<evidence type="ECO:0000256" key="7">
    <source>
        <dbReference type="SAM" id="Phobius"/>
    </source>
</evidence>
<evidence type="ECO:0000256" key="5">
    <source>
        <dbReference type="ARBA" id="ARBA00022989"/>
    </source>
</evidence>
<organism evidence="8 9">
    <name type="scientific">Rossellomorea aquimaris</name>
    <dbReference type="NCBI Taxonomy" id="189382"/>
    <lineage>
        <taxon>Bacteria</taxon>
        <taxon>Bacillati</taxon>
        <taxon>Bacillota</taxon>
        <taxon>Bacilli</taxon>
        <taxon>Bacillales</taxon>
        <taxon>Bacillaceae</taxon>
        <taxon>Rossellomorea</taxon>
    </lineage>
</organism>
<dbReference type="PANTHER" id="PTHR30106:SF1">
    <property type="entry name" value="UPF0324 MEMBRANE PROTEIN FN0533"/>
    <property type="match status" value="1"/>
</dbReference>
<feature type="transmembrane region" description="Helical" evidence="7">
    <location>
        <begin position="16"/>
        <end position="34"/>
    </location>
</feature>
<evidence type="ECO:0000256" key="6">
    <source>
        <dbReference type="ARBA" id="ARBA00023136"/>
    </source>
</evidence>
<sequence length="312" mass="34017">MIIIILITLLSKGLGSLFPLIGSLLFAIIIGVILKNTTKLPSSFEPGIQFTLKTLLKVAIVFLGVGLSLYDILLIGQKALWVIFLSVSIGISVTYFVGKWLRIDKRLSLLIGIGTSICGATAISAVKGIVGAKENETAYALSTIVFFNLIAFIMYPIIGHLLHMSDLSFGIWAGTAVHDTSSAIAVGYAYGDEAGEVATTVKLARTLLLIPVMFCLPFLLRKRNECKYQYSSAFPWFVFLFLAVSVLHTFGFIPEMIESYLKDSSKFMIIMVMAAVGLQVRIKDITQLGYKPLLTGLIASITCALISLFLIL</sequence>
<dbReference type="Pfam" id="PF03601">
    <property type="entry name" value="Cons_hypoth698"/>
    <property type="match status" value="1"/>
</dbReference>
<comment type="caution">
    <text evidence="8">The sequence shown here is derived from an EMBL/GenBank/DDBJ whole genome shotgun (WGS) entry which is preliminary data.</text>
</comment>
<dbReference type="EMBL" id="VTEZ01000004">
    <property type="protein sequence ID" value="TYS84914.1"/>
    <property type="molecule type" value="Genomic_DNA"/>
</dbReference>
<keyword evidence="3" id="KW-1003">Cell membrane</keyword>
<keyword evidence="6 7" id="KW-0472">Membrane</keyword>
<name>A0A5D4TX68_9BACI</name>
<feature type="transmembrane region" description="Helical" evidence="7">
    <location>
        <begin position="169"/>
        <end position="191"/>
    </location>
</feature>
<feature type="transmembrane region" description="Helical" evidence="7">
    <location>
        <begin position="203"/>
        <end position="221"/>
    </location>
</feature>
<feature type="transmembrane region" description="Helical" evidence="7">
    <location>
        <begin position="79"/>
        <end position="97"/>
    </location>
</feature>
<evidence type="ECO:0000256" key="3">
    <source>
        <dbReference type="ARBA" id="ARBA00022475"/>
    </source>
</evidence>
<protein>
    <submittedName>
        <fullName evidence="8">Putative sulfate exporter family transporter</fullName>
    </submittedName>
</protein>
<evidence type="ECO:0000313" key="9">
    <source>
        <dbReference type="Proteomes" id="UP000324269"/>
    </source>
</evidence>
<feature type="transmembrane region" description="Helical" evidence="7">
    <location>
        <begin position="55"/>
        <end position="73"/>
    </location>
</feature>
<evidence type="ECO:0000313" key="8">
    <source>
        <dbReference type="EMBL" id="TYS84914.1"/>
    </source>
</evidence>
<evidence type="ECO:0000256" key="1">
    <source>
        <dbReference type="ARBA" id="ARBA00004651"/>
    </source>
</evidence>
<dbReference type="OrthoDB" id="9811391at2"/>
<reference evidence="8 9" key="1">
    <citation type="submission" date="2019-08" db="EMBL/GenBank/DDBJ databases">
        <title>Bacillus genomes from the desert of Cuatro Cienegas, Coahuila.</title>
        <authorList>
            <person name="Olmedo-Alvarez G."/>
        </authorList>
    </citation>
    <scope>NUCLEOTIDE SEQUENCE [LARGE SCALE GENOMIC DNA]</scope>
    <source>
        <strain evidence="8 9">CH87b_3T</strain>
    </source>
</reference>
<dbReference type="PANTHER" id="PTHR30106">
    <property type="entry name" value="INNER MEMBRANE PROTEIN YEIH-RELATED"/>
    <property type="match status" value="1"/>
</dbReference>
<accession>A0A5D4TX68</accession>
<dbReference type="Proteomes" id="UP000324269">
    <property type="component" value="Unassembled WGS sequence"/>
</dbReference>
<gene>
    <name evidence="8" type="ORF">FZC85_15940</name>
</gene>
<comment type="subcellular location">
    <subcellularLocation>
        <location evidence="1">Cell membrane</location>
        <topology evidence="1">Multi-pass membrane protein</topology>
    </subcellularLocation>
</comment>